<feature type="transmembrane region" description="Helical" evidence="21">
    <location>
        <begin position="544"/>
        <end position="565"/>
    </location>
</feature>
<dbReference type="NCBIfam" id="TIGR00780">
    <property type="entry name" value="ccoN"/>
    <property type="match status" value="1"/>
</dbReference>
<dbReference type="GO" id="GO:0009060">
    <property type="term" value="P:aerobic respiration"/>
    <property type="evidence" value="ECO:0007669"/>
    <property type="project" value="InterPro"/>
</dbReference>
<comment type="cofactor">
    <cofactor evidence="18">
        <name>heme</name>
        <dbReference type="ChEBI" id="CHEBI:30413"/>
    </cofactor>
    <text evidence="18">Binds 2 heme groups per subunit, denoted as high- and low-spin.</text>
</comment>
<dbReference type="Pfam" id="PF02433">
    <property type="entry name" value="FixO"/>
    <property type="match status" value="1"/>
</dbReference>
<feature type="binding site" evidence="18">
    <location>
        <position position="283"/>
    </location>
    <ligand>
        <name>Cu cation</name>
        <dbReference type="ChEBI" id="CHEBI:23378"/>
        <label>B</label>
    </ligand>
</feature>
<keyword evidence="13 21" id="KW-1133">Transmembrane helix</keyword>
<feature type="binding site" evidence="18">
    <location>
        <position position="233"/>
    </location>
    <ligand>
        <name>Cu cation</name>
        <dbReference type="ChEBI" id="CHEBI:23378"/>
        <label>B</label>
    </ligand>
</feature>
<dbReference type="GO" id="GO:0004129">
    <property type="term" value="F:cytochrome-c oxidase activity"/>
    <property type="evidence" value="ECO:0007669"/>
    <property type="project" value="UniProtKB-EC"/>
</dbReference>
<evidence type="ECO:0000256" key="17">
    <source>
        <dbReference type="ARBA" id="ARBA00047816"/>
    </source>
</evidence>
<dbReference type="InterPro" id="IPR009056">
    <property type="entry name" value="Cyt_c-like_dom"/>
</dbReference>
<keyword evidence="10 18" id="KW-0479">Metal-binding</keyword>
<feature type="binding site" description="axial binding residue" evidence="18">
    <location>
        <position position="371"/>
    </location>
    <ligand>
        <name>heme b</name>
        <dbReference type="ChEBI" id="CHEBI:60344"/>
        <label>2; high-spin</label>
    </ligand>
    <ligandPart>
        <name>Fe</name>
        <dbReference type="ChEBI" id="CHEBI:18248"/>
    </ligandPart>
</feature>
<evidence type="ECO:0000256" key="2">
    <source>
        <dbReference type="ARBA" id="ARBA00004651"/>
    </source>
</evidence>
<evidence type="ECO:0000256" key="4">
    <source>
        <dbReference type="ARBA" id="ARBA00012949"/>
    </source>
</evidence>
<feature type="transmembrane region" description="Helical" evidence="21">
    <location>
        <begin position="124"/>
        <end position="142"/>
    </location>
</feature>
<dbReference type="RefSeq" id="WP_150075480.1">
    <property type="nucleotide sequence ID" value="NZ_VWOX01000003.1"/>
</dbReference>
<dbReference type="InterPro" id="IPR023616">
    <property type="entry name" value="Cyt_c_oxase-like_su1_dom"/>
</dbReference>
<feature type="binding site" description="axial binding residue" evidence="18">
    <location>
        <position position="85"/>
    </location>
    <ligand>
        <name>heme b</name>
        <dbReference type="ChEBI" id="CHEBI:60344"/>
        <label>1; low-spin</label>
    </ligand>
    <ligandPart>
        <name>Fe</name>
        <dbReference type="ChEBI" id="CHEBI:18248"/>
    </ligandPart>
</feature>
<dbReference type="PANTHER" id="PTHR10422:SF29">
    <property type="entry name" value="CYTOCHROME C OXIDASE SUBUNIT 1 HOMOLOG, BACTEROID"/>
    <property type="match status" value="1"/>
</dbReference>
<keyword evidence="8 19" id="KW-0679">Respiratory chain</keyword>
<dbReference type="InterPro" id="IPR003468">
    <property type="entry name" value="Cyt_c_oxidase_monohaem-su/FixO"/>
</dbReference>
<evidence type="ECO:0000313" key="24">
    <source>
        <dbReference type="EMBL" id="KAA5545211.1"/>
    </source>
</evidence>
<dbReference type="AlphaFoldDB" id="A0A5M6DCC6"/>
<evidence type="ECO:0000259" key="22">
    <source>
        <dbReference type="PROSITE" id="PS50855"/>
    </source>
</evidence>
<keyword evidence="9 19" id="KW-0812">Transmembrane</keyword>
<feature type="binding site" description="axial binding residue" evidence="18">
    <location>
        <position position="373"/>
    </location>
    <ligand>
        <name>heme b</name>
        <dbReference type="ChEBI" id="CHEBI:60344"/>
        <label>1; low-spin</label>
    </ligand>
    <ligandPart>
        <name>Fe</name>
        <dbReference type="ChEBI" id="CHEBI:18248"/>
    </ligandPart>
</feature>
<dbReference type="Pfam" id="PF00115">
    <property type="entry name" value="COX1"/>
    <property type="match status" value="1"/>
</dbReference>
<evidence type="ECO:0000256" key="1">
    <source>
        <dbReference type="ARBA" id="ARBA00001970"/>
    </source>
</evidence>
<protein>
    <recommendedName>
        <fullName evidence="4">cytochrome-c oxidase</fullName>
        <ecNumber evidence="4">7.1.1.9</ecNumber>
    </recommendedName>
</protein>
<dbReference type="InterPro" id="IPR004677">
    <property type="entry name" value="Cyt_c_oxidase_cbb3_su1"/>
</dbReference>
<evidence type="ECO:0000256" key="9">
    <source>
        <dbReference type="ARBA" id="ARBA00022692"/>
    </source>
</evidence>
<dbReference type="InterPro" id="IPR036909">
    <property type="entry name" value="Cyt_c-like_dom_sf"/>
</dbReference>
<evidence type="ECO:0000256" key="19">
    <source>
        <dbReference type="RuleBase" id="RU000370"/>
    </source>
</evidence>
<dbReference type="Proteomes" id="UP000324479">
    <property type="component" value="Unassembled WGS sequence"/>
</dbReference>
<feature type="transmembrane region" description="Helical" evidence="21">
    <location>
        <begin position="300"/>
        <end position="320"/>
    </location>
</feature>
<feature type="transmembrane region" description="Helical" evidence="21">
    <location>
        <begin position="368"/>
        <end position="390"/>
    </location>
</feature>
<feature type="transmembrane region" description="Helical" evidence="21">
    <location>
        <begin position="154"/>
        <end position="175"/>
    </location>
</feature>
<evidence type="ECO:0000256" key="16">
    <source>
        <dbReference type="ARBA" id="ARBA00023136"/>
    </source>
</evidence>
<feature type="transmembrane region" description="Helical" evidence="21">
    <location>
        <begin position="410"/>
        <end position="438"/>
    </location>
</feature>
<reference evidence="24 25" key="1">
    <citation type="submission" date="2019-08" db="EMBL/GenBank/DDBJ databases">
        <authorList>
            <person name="Dhanesh K."/>
            <person name="Kumar G."/>
            <person name="Sasikala C."/>
            <person name="Venkata Ramana C."/>
        </authorList>
    </citation>
    <scope>NUCLEOTIDE SEQUENCE [LARGE SCALE GENOMIC DNA]</scope>
    <source>
        <strain evidence="24 25">JC645</strain>
    </source>
</reference>
<evidence type="ECO:0000256" key="21">
    <source>
        <dbReference type="SAM" id="Phobius"/>
    </source>
</evidence>
<sequence length="804" mass="90653">MATAERDLGASHDDSPAGKNQWESGSDVLETFSYDDDISRKFAVATIVWGLVATLAGLIVALLLVLPTAAHGLEWISFGRLRPLHTNAAIFAFAGNAIFAAIYYSTQRLCKARMWSDVLSRLHFWGWQAIIVAAAITLPLGITQSKEYAELEWPIDLAIAVVWLGFFGVNFFMTLIRRRERHMYVALWFYIATIVTVTVLHVFNNLVVPLGLWKSYPIYAGVQDAFMQWWYGHNAVAFFLTTPFLGLMYYFLPKAANRPVFSYKLSIIHFWSLVFIYIWAGPHHLHYTALPEWATTLGMLFSLMLWMPSWGGMINGLFTLRGAWQKVSSDPVLKFFVVGITFYGMSTFEGPMLSIKSVNGLSHYTDWTIAHVHSGALGWNGMMTFGMLYWLAPRLFQTKLWSTGAASQHFWLATIGILLYIVPIYVAGLTQGLMWRAMDSTGQLMYPDFVETIQAVQWMWWLRVLGGVLYVSGIVLMCINYLMTWMSRPSQYETPVHQAPRLAKNYAGKDPHPDSQLAGAPVLNLAQSLDRWAKMGWHRRWERLPVRFTVLTTIAVVIASLFEIIPTFLIRGNIPTIATVRPYTPLELAGRDIYVAEGCYNCHSQMIRPMVAETKRYGEYSKAGEFIYDHPFQWGSRRIGPDLAREGAKNSSYWHWLHLENPQAINEQSVMPSYEHLLHTTIDFDKIPERVYAAAQLGAPYDQELEQAPEMAKAQAEAIAAEIVSQGGPVLQGEMMTFDTQAVALIAYLQRLGTDLFATPEAPAAEAVEEATEPAEQPSDEESEDVAQSAIRSDSVRTRLVANP</sequence>
<evidence type="ECO:0000256" key="14">
    <source>
        <dbReference type="ARBA" id="ARBA00023004"/>
    </source>
</evidence>
<dbReference type="GO" id="GO:0022904">
    <property type="term" value="P:respiratory electron transport chain"/>
    <property type="evidence" value="ECO:0007669"/>
    <property type="project" value="TreeGrafter"/>
</dbReference>
<dbReference type="InterPro" id="IPR023615">
    <property type="entry name" value="Cyt_c_Oxase_su1_BS"/>
</dbReference>
<dbReference type="GO" id="GO:0005886">
    <property type="term" value="C:plasma membrane"/>
    <property type="evidence" value="ECO:0007669"/>
    <property type="project" value="UniProtKB-SubCell"/>
</dbReference>
<dbReference type="Gene3D" id="1.10.760.10">
    <property type="entry name" value="Cytochrome c-like domain"/>
    <property type="match status" value="1"/>
</dbReference>
<evidence type="ECO:0000313" key="25">
    <source>
        <dbReference type="Proteomes" id="UP000324479"/>
    </source>
</evidence>
<evidence type="ECO:0000259" key="23">
    <source>
        <dbReference type="PROSITE" id="PS51007"/>
    </source>
</evidence>
<feature type="transmembrane region" description="Helical" evidence="21">
    <location>
        <begin position="86"/>
        <end position="104"/>
    </location>
</feature>
<keyword evidence="25" id="KW-1185">Reference proteome</keyword>
<evidence type="ECO:0000256" key="11">
    <source>
        <dbReference type="ARBA" id="ARBA00022967"/>
    </source>
</evidence>
<feature type="region of interest" description="Disordered" evidence="20">
    <location>
        <begin position="760"/>
        <end position="804"/>
    </location>
</feature>
<comment type="similarity">
    <text evidence="19">Belongs to the heme-copper respiratory oxidase family.</text>
</comment>
<feature type="compositionally biased region" description="Acidic residues" evidence="20">
    <location>
        <begin position="767"/>
        <end position="785"/>
    </location>
</feature>
<feature type="transmembrane region" description="Helical" evidence="21">
    <location>
        <begin position="230"/>
        <end position="252"/>
    </location>
</feature>
<keyword evidence="11" id="KW-1278">Translocase</keyword>
<name>A0A5M6DCC6_9BACT</name>
<evidence type="ECO:0000256" key="15">
    <source>
        <dbReference type="ARBA" id="ARBA00023008"/>
    </source>
</evidence>
<feature type="domain" description="Cytochrome oxidase subunit I profile" evidence="22">
    <location>
        <begin position="40"/>
        <end position="524"/>
    </location>
</feature>
<feature type="region of interest" description="Disordered" evidence="20">
    <location>
        <begin position="1"/>
        <end position="23"/>
    </location>
</feature>
<evidence type="ECO:0000256" key="7">
    <source>
        <dbReference type="ARBA" id="ARBA00022617"/>
    </source>
</evidence>
<dbReference type="PROSITE" id="PS51007">
    <property type="entry name" value="CYTC"/>
    <property type="match status" value="1"/>
</dbReference>
<dbReference type="PANTHER" id="PTHR10422">
    <property type="entry name" value="CYTOCHROME C OXIDASE SUBUNIT 1"/>
    <property type="match status" value="1"/>
</dbReference>
<dbReference type="NCBIfam" id="NF011053">
    <property type="entry name" value="PRK14485.1"/>
    <property type="match status" value="1"/>
</dbReference>
<keyword evidence="6" id="KW-1003">Cell membrane</keyword>
<keyword evidence="15" id="KW-0186">Copper</keyword>
<feature type="domain" description="Cytochrome c" evidence="23">
    <location>
        <begin position="585"/>
        <end position="753"/>
    </location>
</feature>
<dbReference type="InterPro" id="IPR000883">
    <property type="entry name" value="Cyt_C_Oxase_1"/>
</dbReference>
<keyword evidence="14 18" id="KW-0408">Iron</keyword>
<dbReference type="PROSITE" id="PS50855">
    <property type="entry name" value="COX1"/>
    <property type="match status" value="1"/>
</dbReference>
<evidence type="ECO:0000256" key="6">
    <source>
        <dbReference type="ARBA" id="ARBA00022475"/>
    </source>
</evidence>
<dbReference type="GO" id="GO:0020037">
    <property type="term" value="F:heme binding"/>
    <property type="evidence" value="ECO:0007669"/>
    <property type="project" value="InterPro"/>
</dbReference>
<evidence type="ECO:0000256" key="20">
    <source>
        <dbReference type="SAM" id="MobiDB-lite"/>
    </source>
</evidence>
<dbReference type="GO" id="GO:0015990">
    <property type="term" value="P:electron transport coupled proton transport"/>
    <property type="evidence" value="ECO:0007669"/>
    <property type="project" value="TreeGrafter"/>
</dbReference>
<comment type="caution">
    <text evidence="24">The sequence shown here is derived from an EMBL/GenBank/DDBJ whole genome shotgun (WGS) entry which is preliminary data.</text>
</comment>
<dbReference type="GO" id="GO:0046872">
    <property type="term" value="F:metal ion binding"/>
    <property type="evidence" value="ECO:0007669"/>
    <property type="project" value="UniProtKB-KW"/>
</dbReference>
<comment type="subcellular location">
    <subcellularLocation>
        <location evidence="2">Cell membrane</location>
        <topology evidence="2">Multi-pass membrane protein</topology>
    </subcellularLocation>
</comment>
<evidence type="ECO:0000256" key="18">
    <source>
        <dbReference type="PIRSR" id="PIRSR604677-50"/>
    </source>
</evidence>
<dbReference type="GO" id="GO:0016491">
    <property type="term" value="F:oxidoreductase activity"/>
    <property type="evidence" value="ECO:0007669"/>
    <property type="project" value="UniProtKB-KW"/>
</dbReference>
<comment type="catalytic activity">
    <reaction evidence="17">
        <text>4 Fe(II)-[cytochrome c] + O2 + 8 H(+)(in) = 4 Fe(III)-[cytochrome c] + 2 H2O + 4 H(+)(out)</text>
        <dbReference type="Rhea" id="RHEA:11436"/>
        <dbReference type="Rhea" id="RHEA-COMP:10350"/>
        <dbReference type="Rhea" id="RHEA-COMP:14399"/>
        <dbReference type="ChEBI" id="CHEBI:15377"/>
        <dbReference type="ChEBI" id="CHEBI:15378"/>
        <dbReference type="ChEBI" id="CHEBI:15379"/>
        <dbReference type="ChEBI" id="CHEBI:29033"/>
        <dbReference type="ChEBI" id="CHEBI:29034"/>
        <dbReference type="EC" id="7.1.1.9"/>
    </reaction>
</comment>
<feature type="binding site" evidence="18">
    <location>
        <position position="284"/>
    </location>
    <ligand>
        <name>Cu cation</name>
        <dbReference type="ChEBI" id="CHEBI:23378"/>
        <label>B</label>
    </ligand>
</feature>
<dbReference type="PROSITE" id="PS00077">
    <property type="entry name" value="COX1_CUB"/>
    <property type="match status" value="1"/>
</dbReference>
<evidence type="ECO:0000256" key="10">
    <source>
        <dbReference type="ARBA" id="ARBA00022723"/>
    </source>
</evidence>
<evidence type="ECO:0000256" key="5">
    <source>
        <dbReference type="ARBA" id="ARBA00022448"/>
    </source>
</evidence>
<evidence type="ECO:0000256" key="8">
    <source>
        <dbReference type="ARBA" id="ARBA00022660"/>
    </source>
</evidence>
<keyword evidence="12 19" id="KW-0249">Electron transport</keyword>
<comment type="cofactor">
    <cofactor evidence="18">
        <name>Cu(2+)</name>
        <dbReference type="ChEBI" id="CHEBI:29036"/>
    </cofactor>
    <text evidence="18">Binds 1 copper ion per subunit, denoted as copper B.</text>
</comment>
<proteinExistence type="inferred from homology"/>
<organism evidence="24 25">
    <name type="scientific">Roseiconus nitratireducens</name>
    <dbReference type="NCBI Taxonomy" id="2605748"/>
    <lineage>
        <taxon>Bacteria</taxon>
        <taxon>Pseudomonadati</taxon>
        <taxon>Planctomycetota</taxon>
        <taxon>Planctomycetia</taxon>
        <taxon>Pirellulales</taxon>
        <taxon>Pirellulaceae</taxon>
        <taxon>Roseiconus</taxon>
    </lineage>
</organism>
<dbReference type="InterPro" id="IPR036927">
    <property type="entry name" value="Cyt_c_oxase-like_su1_sf"/>
</dbReference>
<gene>
    <name evidence="24" type="primary">ccoN</name>
    <name evidence="24" type="ORF">FYK55_05955</name>
</gene>
<feature type="transmembrane region" description="Helical" evidence="21">
    <location>
        <begin position="42"/>
        <end position="66"/>
    </location>
</feature>
<dbReference type="EMBL" id="VWOX01000003">
    <property type="protein sequence ID" value="KAA5545211.1"/>
    <property type="molecule type" value="Genomic_DNA"/>
</dbReference>
<dbReference type="CDD" id="cd01661">
    <property type="entry name" value="cbb3_Oxidase_I"/>
    <property type="match status" value="1"/>
</dbReference>
<keyword evidence="24" id="KW-0560">Oxidoreductase</keyword>
<feature type="transmembrane region" description="Helical" evidence="21">
    <location>
        <begin position="332"/>
        <end position="348"/>
    </location>
</feature>
<evidence type="ECO:0000256" key="12">
    <source>
        <dbReference type="ARBA" id="ARBA00022982"/>
    </source>
</evidence>
<feature type="transmembrane region" description="Helical" evidence="21">
    <location>
        <begin position="261"/>
        <end position="280"/>
    </location>
</feature>
<dbReference type="EC" id="7.1.1.9" evidence="4"/>
<accession>A0A5M6DCC6</accession>
<dbReference type="NCBIfam" id="NF011055">
    <property type="entry name" value="PRK14487.1"/>
    <property type="match status" value="1"/>
</dbReference>
<dbReference type="SUPFAM" id="SSF81442">
    <property type="entry name" value="Cytochrome c oxidase subunit I-like"/>
    <property type="match status" value="1"/>
</dbReference>
<keyword evidence="7 18" id="KW-0349">Heme</keyword>
<dbReference type="SUPFAM" id="SSF46626">
    <property type="entry name" value="Cytochrome c"/>
    <property type="match status" value="1"/>
</dbReference>
<keyword evidence="16 21" id="KW-0472">Membrane</keyword>
<dbReference type="Gene3D" id="1.20.210.10">
    <property type="entry name" value="Cytochrome c oxidase-like, subunit I domain"/>
    <property type="match status" value="1"/>
</dbReference>
<evidence type="ECO:0000256" key="13">
    <source>
        <dbReference type="ARBA" id="ARBA00022989"/>
    </source>
</evidence>
<dbReference type="NCBIfam" id="TIGR00781">
    <property type="entry name" value="ccoO"/>
    <property type="match status" value="1"/>
</dbReference>
<feature type="compositionally biased region" description="Basic and acidic residues" evidence="20">
    <location>
        <begin position="1"/>
        <end position="16"/>
    </location>
</feature>
<feature type="transmembrane region" description="Helical" evidence="21">
    <location>
        <begin position="458"/>
        <end position="482"/>
    </location>
</feature>
<comment type="pathway">
    <text evidence="3">Energy metabolism; oxidative phosphorylation.</text>
</comment>
<evidence type="ECO:0000256" key="3">
    <source>
        <dbReference type="ARBA" id="ARBA00004673"/>
    </source>
</evidence>
<feature type="transmembrane region" description="Helical" evidence="21">
    <location>
        <begin position="187"/>
        <end position="210"/>
    </location>
</feature>
<comment type="cofactor">
    <cofactor evidence="1">
        <name>heme b</name>
        <dbReference type="ChEBI" id="CHEBI:60344"/>
    </cofactor>
</comment>
<keyword evidence="5 19" id="KW-0813">Transport</keyword>